<keyword evidence="3" id="KW-1185">Reference proteome</keyword>
<name>A0ABX0CD40_9PSEU</name>
<accession>A0ABX0CD40</accession>
<evidence type="ECO:0000313" key="3">
    <source>
        <dbReference type="Proteomes" id="UP000470404"/>
    </source>
</evidence>
<dbReference type="EMBL" id="JAAGNC010000222">
    <property type="protein sequence ID" value="NEC62878.1"/>
    <property type="molecule type" value="Genomic_DNA"/>
</dbReference>
<organism evidence="2 3">
    <name type="scientific">Amycolatopsis rubida</name>
    <dbReference type="NCBI Taxonomy" id="112413"/>
    <lineage>
        <taxon>Bacteria</taxon>
        <taxon>Bacillati</taxon>
        <taxon>Actinomycetota</taxon>
        <taxon>Actinomycetes</taxon>
        <taxon>Pseudonocardiales</taxon>
        <taxon>Pseudonocardiaceae</taxon>
        <taxon>Amycolatopsis</taxon>
    </lineage>
</organism>
<gene>
    <name evidence="2" type="ORF">G3I59_46635</name>
</gene>
<evidence type="ECO:0000313" key="2">
    <source>
        <dbReference type="EMBL" id="NEC62878.1"/>
    </source>
</evidence>
<dbReference type="Proteomes" id="UP000470404">
    <property type="component" value="Unassembled WGS sequence"/>
</dbReference>
<proteinExistence type="predicted"/>
<dbReference type="RefSeq" id="WP_143132485.1">
    <property type="nucleotide sequence ID" value="NZ_FOWC01000007.1"/>
</dbReference>
<protein>
    <submittedName>
        <fullName evidence="2">Uncharacterized protein</fullName>
    </submittedName>
</protein>
<evidence type="ECO:0000256" key="1">
    <source>
        <dbReference type="SAM" id="MobiDB-lite"/>
    </source>
</evidence>
<feature type="compositionally biased region" description="Acidic residues" evidence="1">
    <location>
        <begin position="32"/>
        <end position="41"/>
    </location>
</feature>
<comment type="caution">
    <text evidence="2">The sequence shown here is derived from an EMBL/GenBank/DDBJ whole genome shotgun (WGS) entry which is preliminary data.</text>
</comment>
<sequence>MSALDLPWSSGNSHDSKCSSDGRAFVVADDGCGADESDDAHDDAAGSEPDRAFGVVDVAARDVAGPEPAVAVLDDDHLRAVGGRSAHSVPEPRGRGLALLRQPIERGCASQPRAFSPSCFAPSARYSAA</sequence>
<feature type="region of interest" description="Disordered" evidence="1">
    <location>
        <begin position="1"/>
        <end position="20"/>
    </location>
</feature>
<feature type="region of interest" description="Disordered" evidence="1">
    <location>
        <begin position="29"/>
        <end position="49"/>
    </location>
</feature>
<reference evidence="2 3" key="1">
    <citation type="submission" date="2020-01" db="EMBL/GenBank/DDBJ databases">
        <title>Insect and environment-associated Actinomycetes.</title>
        <authorList>
            <person name="Currrie C."/>
            <person name="Chevrette M."/>
            <person name="Carlson C."/>
            <person name="Stubbendieck R."/>
            <person name="Wendt-Pienkowski E."/>
        </authorList>
    </citation>
    <scope>NUCLEOTIDE SEQUENCE [LARGE SCALE GENOMIC DNA]</scope>
    <source>
        <strain evidence="2 3">SID8386</strain>
    </source>
</reference>